<dbReference type="EnsemblMetazoa" id="GBRI004724-RA">
    <property type="protein sequence ID" value="GBRI004724-PA"/>
    <property type="gene ID" value="GBRI004724"/>
</dbReference>
<keyword evidence="2" id="KW-1185">Reference proteome</keyword>
<accession>A0A1A9W367</accession>
<name>A0A1A9W367_9MUSC</name>
<reference evidence="2" key="1">
    <citation type="submission" date="2014-03" db="EMBL/GenBank/DDBJ databases">
        <authorList>
            <person name="Aksoy S."/>
            <person name="Warren W."/>
            <person name="Wilson R.K."/>
        </authorList>
    </citation>
    <scope>NUCLEOTIDE SEQUENCE [LARGE SCALE GENOMIC DNA]</scope>
    <source>
        <strain evidence="2">IAEA</strain>
    </source>
</reference>
<dbReference type="VEuPathDB" id="VectorBase:GBRI004724"/>
<reference evidence="1" key="2">
    <citation type="submission" date="2020-05" db="UniProtKB">
        <authorList>
            <consortium name="EnsemblMetazoa"/>
        </authorList>
    </citation>
    <scope>IDENTIFICATION</scope>
    <source>
        <strain evidence="1">IAEA</strain>
    </source>
</reference>
<proteinExistence type="predicted"/>
<evidence type="ECO:0000313" key="2">
    <source>
        <dbReference type="Proteomes" id="UP000091820"/>
    </source>
</evidence>
<organism evidence="1 2">
    <name type="scientific">Glossina brevipalpis</name>
    <dbReference type="NCBI Taxonomy" id="37001"/>
    <lineage>
        <taxon>Eukaryota</taxon>
        <taxon>Metazoa</taxon>
        <taxon>Ecdysozoa</taxon>
        <taxon>Arthropoda</taxon>
        <taxon>Hexapoda</taxon>
        <taxon>Insecta</taxon>
        <taxon>Pterygota</taxon>
        <taxon>Neoptera</taxon>
        <taxon>Endopterygota</taxon>
        <taxon>Diptera</taxon>
        <taxon>Brachycera</taxon>
        <taxon>Muscomorpha</taxon>
        <taxon>Hippoboscoidea</taxon>
        <taxon>Glossinidae</taxon>
        <taxon>Glossina</taxon>
    </lineage>
</organism>
<sequence length="133" mass="14474">MRGCYPELIVNNAGLALRISNNLVGLAFFSVIAAVCTNIKTHADKLDVKYCGGLGALGEGGVRCRIITHKFTILSVYNTRHSARHYAIALTNYLTCTQPLIEHCHQPPVVCTTATRTTLGATTNDNDNINQEQ</sequence>
<dbReference type="Proteomes" id="UP000091820">
    <property type="component" value="Unassembled WGS sequence"/>
</dbReference>
<dbReference type="AlphaFoldDB" id="A0A1A9W367"/>
<protein>
    <submittedName>
        <fullName evidence="1">Uncharacterized protein</fullName>
    </submittedName>
</protein>
<evidence type="ECO:0000313" key="1">
    <source>
        <dbReference type="EnsemblMetazoa" id="GBRI004724-PA"/>
    </source>
</evidence>